<dbReference type="HOGENOM" id="CLU_2205909_0_0_6"/>
<evidence type="ECO:0000313" key="2">
    <source>
        <dbReference type="Proteomes" id="UP000003692"/>
    </source>
</evidence>
<organism evidence="1 2">
    <name type="scientific">Edwardsiella tarda ATCC 23685</name>
    <dbReference type="NCBI Taxonomy" id="500638"/>
    <lineage>
        <taxon>Bacteria</taxon>
        <taxon>Pseudomonadati</taxon>
        <taxon>Pseudomonadota</taxon>
        <taxon>Gammaproteobacteria</taxon>
        <taxon>Enterobacterales</taxon>
        <taxon>Hafniaceae</taxon>
        <taxon>Edwardsiella</taxon>
    </lineage>
</organism>
<dbReference type="AlphaFoldDB" id="D4F3M5"/>
<accession>D4F3M5</accession>
<name>D4F3M5_EDWTA</name>
<proteinExistence type="predicted"/>
<dbReference type="EMBL" id="ADGK01000068">
    <property type="protein sequence ID" value="EFE23646.1"/>
    <property type="molecule type" value="Genomic_DNA"/>
</dbReference>
<dbReference type="Proteomes" id="UP000003692">
    <property type="component" value="Unassembled WGS sequence"/>
</dbReference>
<comment type="caution">
    <text evidence="1">The sequence shown here is derived from an EMBL/GenBank/DDBJ whole genome shotgun (WGS) entry which is preliminary data.</text>
</comment>
<gene>
    <name evidence="1" type="ORF">EDWATA_01335</name>
</gene>
<sequence>MRVRINSQMQFPSDTTAFFAIFFDFPLTFAEDFQPCGINHQMRYLTSGGCFKTDINRLCPLADTGVIRTAQRNPHQGKIESIKLCAARMVCRKTRLTTRTVVIARAE</sequence>
<reference evidence="1 2" key="1">
    <citation type="submission" date="2010-02" db="EMBL/GenBank/DDBJ databases">
        <authorList>
            <person name="Weinstock G."/>
            <person name="Sodergren E."/>
            <person name="Clifton S."/>
            <person name="Fulton L."/>
            <person name="Fulton B."/>
            <person name="Courtney L."/>
            <person name="Fronick C."/>
            <person name="Harrison M."/>
            <person name="Strong C."/>
            <person name="Farmer C."/>
            <person name="Delahaunty K."/>
            <person name="Markovic C."/>
            <person name="Hall O."/>
            <person name="Minx P."/>
            <person name="Tomlinson C."/>
            <person name="Mitreva M."/>
            <person name="Nelson J."/>
            <person name="Hou S."/>
            <person name="Wollam A."/>
            <person name="Pepin K.H."/>
            <person name="Johnson M."/>
            <person name="Bhonagiri V."/>
            <person name="Zhang X."/>
            <person name="Suruliraj S."/>
            <person name="Warren W."/>
            <person name="Chinwalla A."/>
            <person name="Mardis E.R."/>
            <person name="Wilson R.K."/>
        </authorList>
    </citation>
    <scope>NUCLEOTIDE SEQUENCE [LARGE SCALE GENOMIC DNA]</scope>
    <source>
        <strain evidence="1 2">ATCC 23685</strain>
    </source>
</reference>
<protein>
    <submittedName>
        <fullName evidence="1">Uncharacterized protein</fullName>
    </submittedName>
</protein>
<evidence type="ECO:0000313" key="1">
    <source>
        <dbReference type="EMBL" id="EFE23646.1"/>
    </source>
</evidence>